<dbReference type="Gene3D" id="3.30.1370.210">
    <property type="match status" value="2"/>
</dbReference>
<evidence type="ECO:0000256" key="1">
    <source>
        <dbReference type="ARBA" id="ARBA00022723"/>
    </source>
</evidence>
<organism evidence="7 8">
    <name type="scientific">Elliptochloris bilobata</name>
    <dbReference type="NCBI Taxonomy" id="381761"/>
    <lineage>
        <taxon>Eukaryota</taxon>
        <taxon>Viridiplantae</taxon>
        <taxon>Chlorophyta</taxon>
        <taxon>core chlorophytes</taxon>
        <taxon>Trebouxiophyceae</taxon>
        <taxon>Trebouxiophyceae incertae sedis</taxon>
        <taxon>Elliptochloris clade</taxon>
        <taxon>Elliptochloris</taxon>
    </lineage>
</organism>
<dbReference type="PANTHER" id="PTHR12675">
    <property type="entry name" value="MUSCLEBLIND-LIKE PROTEIN"/>
    <property type="match status" value="1"/>
</dbReference>
<accession>A0AAW1SD88</accession>
<keyword evidence="3 5" id="KW-0863">Zinc-finger</keyword>
<feature type="zinc finger region" description="C3H1-type" evidence="5">
    <location>
        <begin position="105"/>
        <end position="132"/>
    </location>
</feature>
<comment type="caution">
    <text evidence="7">The sequence shown here is derived from an EMBL/GenBank/DDBJ whole genome shotgun (WGS) entry which is preliminary data.</text>
</comment>
<gene>
    <name evidence="7" type="ORF">WJX81_006884</name>
</gene>
<dbReference type="Pfam" id="PF00642">
    <property type="entry name" value="zf-CCCH"/>
    <property type="match status" value="1"/>
</dbReference>
<dbReference type="EMBL" id="JALJOU010000005">
    <property type="protein sequence ID" value="KAK9843800.1"/>
    <property type="molecule type" value="Genomic_DNA"/>
</dbReference>
<protein>
    <recommendedName>
        <fullName evidence="6">C3H1-type domain-containing protein</fullName>
    </recommendedName>
</protein>
<feature type="domain" description="C3H1-type" evidence="6">
    <location>
        <begin position="105"/>
        <end position="132"/>
    </location>
</feature>
<dbReference type="InterPro" id="IPR000571">
    <property type="entry name" value="Znf_CCCH"/>
</dbReference>
<reference evidence="7 8" key="1">
    <citation type="journal article" date="2024" name="Nat. Commun.">
        <title>Phylogenomics reveals the evolutionary origins of lichenization in chlorophyte algae.</title>
        <authorList>
            <person name="Puginier C."/>
            <person name="Libourel C."/>
            <person name="Otte J."/>
            <person name="Skaloud P."/>
            <person name="Haon M."/>
            <person name="Grisel S."/>
            <person name="Petersen M."/>
            <person name="Berrin J.G."/>
            <person name="Delaux P.M."/>
            <person name="Dal Grande F."/>
            <person name="Keller J."/>
        </authorList>
    </citation>
    <scope>NUCLEOTIDE SEQUENCE [LARGE SCALE GENOMIC DNA]</scope>
    <source>
        <strain evidence="7 8">SAG 245.80</strain>
    </source>
</reference>
<dbReference type="GO" id="GO:0043484">
    <property type="term" value="P:regulation of RNA splicing"/>
    <property type="evidence" value="ECO:0007669"/>
    <property type="project" value="TreeGrafter"/>
</dbReference>
<feature type="domain" description="C3H1-type" evidence="6">
    <location>
        <begin position="17"/>
        <end position="39"/>
    </location>
</feature>
<feature type="domain" description="C3H1-type" evidence="6">
    <location>
        <begin position="60"/>
        <end position="87"/>
    </location>
</feature>
<dbReference type="InterPro" id="IPR036855">
    <property type="entry name" value="Znf_CCCH_sf"/>
</dbReference>
<name>A0AAW1SD88_9CHLO</name>
<dbReference type="InterPro" id="IPR054429">
    <property type="entry name" value="Znf-CCCH_Muscleblind-like"/>
</dbReference>
<dbReference type="SUPFAM" id="SSF90229">
    <property type="entry name" value="CCCH zinc finger"/>
    <property type="match status" value="1"/>
</dbReference>
<evidence type="ECO:0000256" key="2">
    <source>
        <dbReference type="ARBA" id="ARBA00022737"/>
    </source>
</evidence>
<evidence type="ECO:0000313" key="8">
    <source>
        <dbReference type="Proteomes" id="UP001445335"/>
    </source>
</evidence>
<evidence type="ECO:0000313" key="7">
    <source>
        <dbReference type="EMBL" id="KAK9843800.1"/>
    </source>
</evidence>
<keyword evidence="2" id="KW-0677">Repeat</keyword>
<dbReference type="Proteomes" id="UP001445335">
    <property type="component" value="Unassembled WGS sequence"/>
</dbReference>
<dbReference type="GO" id="GO:0003723">
    <property type="term" value="F:RNA binding"/>
    <property type="evidence" value="ECO:0007669"/>
    <property type="project" value="TreeGrafter"/>
</dbReference>
<feature type="zinc finger region" description="C3H1-type" evidence="5">
    <location>
        <begin position="17"/>
        <end position="39"/>
    </location>
</feature>
<evidence type="ECO:0000256" key="3">
    <source>
        <dbReference type="ARBA" id="ARBA00022771"/>
    </source>
</evidence>
<keyword evidence="8" id="KW-1185">Reference proteome</keyword>
<evidence type="ECO:0000256" key="5">
    <source>
        <dbReference type="PROSITE-ProRule" id="PRU00723"/>
    </source>
</evidence>
<sequence>MRPVLARPYQRHLERGICFDFLRGSCARGVMCRFSHDMANIQAQQALAQVHAQDGQQAARRAAPICYDFVKGLCSRGADCRYSHDLNSIIHTARGGGGGGGGSAGSTPDVCYDFTRGRCARGAACRYVHDLRALASGAPLAAGEADLAAALEQQQLALAAAWQARMNYQLALLAASKRPGGLPLTASGARATRSLDPNSLLAHQRLEAAGPALRTLGLESGPSADTYAICRDIWERVAEPQEQ</sequence>
<keyword evidence="4 5" id="KW-0862">Zinc</keyword>
<keyword evidence="1 5" id="KW-0479">Metal-binding</keyword>
<feature type="zinc finger region" description="C3H1-type" evidence="5">
    <location>
        <begin position="60"/>
        <end position="87"/>
    </location>
</feature>
<dbReference type="GO" id="GO:0008270">
    <property type="term" value="F:zinc ion binding"/>
    <property type="evidence" value="ECO:0007669"/>
    <property type="project" value="UniProtKB-KW"/>
</dbReference>
<dbReference type="PANTHER" id="PTHR12675:SF12">
    <property type="entry name" value="PROTEIN MUSCLEBLIND"/>
    <property type="match status" value="1"/>
</dbReference>
<dbReference type="PROSITE" id="PS50103">
    <property type="entry name" value="ZF_C3H1"/>
    <property type="match status" value="3"/>
</dbReference>
<dbReference type="Pfam" id="PF22628">
    <property type="entry name" value="zf-CCCH_10"/>
    <property type="match status" value="1"/>
</dbReference>
<proteinExistence type="predicted"/>
<evidence type="ECO:0000256" key="4">
    <source>
        <dbReference type="ARBA" id="ARBA00022833"/>
    </source>
</evidence>
<dbReference type="SMART" id="SM00356">
    <property type="entry name" value="ZnF_C3H1"/>
    <property type="match status" value="3"/>
</dbReference>
<evidence type="ECO:0000259" key="6">
    <source>
        <dbReference type="PROSITE" id="PS50103"/>
    </source>
</evidence>
<dbReference type="AlphaFoldDB" id="A0AAW1SD88"/>